<dbReference type="UniPathway" id="UPA00068">
    <property type="reaction ID" value="UER00114"/>
</dbReference>
<dbReference type="Proteomes" id="UP000663937">
    <property type="component" value="Chromosome"/>
</dbReference>
<dbReference type="AlphaFoldDB" id="A0A8A4ZMC0"/>
<dbReference type="RefSeq" id="WP_227425068.1">
    <property type="nucleotide sequence ID" value="NZ_CP071868.1"/>
</dbReference>
<dbReference type="PANTHER" id="PTHR43814">
    <property type="entry name" value="ARGININOSUCCINATE LYASE"/>
    <property type="match status" value="1"/>
</dbReference>
<dbReference type="FunFam" id="1.10.40.30:FF:000001">
    <property type="entry name" value="Argininosuccinate lyase"/>
    <property type="match status" value="1"/>
</dbReference>
<evidence type="ECO:0000256" key="4">
    <source>
        <dbReference type="ARBA" id="ARBA00022605"/>
    </source>
</evidence>
<evidence type="ECO:0000256" key="2">
    <source>
        <dbReference type="ARBA" id="ARBA00012338"/>
    </source>
</evidence>
<comment type="pathway">
    <text evidence="1 6">Amino-acid biosynthesis; L-arginine biosynthesis; L-arginine from L-ornithine and carbamoyl phosphate: step 3/3.</text>
</comment>
<keyword evidence="4 6" id="KW-0028">Amino-acid biosynthesis</keyword>
<name>A0A8A4ZMC0_9MICO</name>
<dbReference type="InterPro" id="IPR008948">
    <property type="entry name" value="L-Aspartase-like"/>
</dbReference>
<evidence type="ECO:0000256" key="1">
    <source>
        <dbReference type="ARBA" id="ARBA00004941"/>
    </source>
</evidence>
<dbReference type="InterPro" id="IPR024083">
    <property type="entry name" value="Fumarase/histidase_N"/>
</dbReference>
<dbReference type="PRINTS" id="PR00145">
    <property type="entry name" value="ARGSUCLYASE"/>
</dbReference>
<keyword evidence="6" id="KW-0963">Cytoplasm</keyword>
<keyword evidence="5 6" id="KW-0456">Lyase</keyword>
<dbReference type="InterPro" id="IPR020557">
    <property type="entry name" value="Fumarate_lyase_CS"/>
</dbReference>
<protein>
    <recommendedName>
        <fullName evidence="2 6">Argininosuccinate lyase</fullName>
        <shortName evidence="6">ASAL</shortName>
        <ecNumber evidence="2 6">4.3.2.1</ecNumber>
    </recommendedName>
    <alternativeName>
        <fullName evidence="6">Arginosuccinase</fullName>
    </alternativeName>
</protein>
<sequence>MPDAPTPTPSAARGGPRVSLWGGRFAGGPADALAALSLSTHFDWRLAGHDIAGSMAHARVLHGAGLLTPDELAGMEAALAVLRADVASGAFRPEPADEDVHTALERGLLDRAGVELGGKLRAGRSRNDQIATLVRMYLREQARTVSGLLLDVVDALIDQAAAHREAPMPGRTHMQHAQPVLLAHHLLAHAWPMLRDVERWVDWDARAALSPYGGGALAGSSLGLDPAAIAAELGFDGPVENSIDGTASRDVVAEFAFVAAMTGIDLSRIAEEVVIWATREFGFVRLDDSYSTGSSIMPQKKNPDVAELARGKAGRLIGDLTGLLATLKGLPLAYNRDLQEDKEPVFDQIDTLTVLLPAFAGMVATLTFDTGRMAELAPQGFSLATDVAEWLVREGVPFRVAHELAGACVRECEERGIELWDLTDAELAGISAHLTPALRAVLTVEGSLASRSAYGGTAPVRVAEQLGRARARAAELRAWTTR</sequence>
<reference evidence="9" key="1">
    <citation type="submission" date="2021-03" db="EMBL/GenBank/DDBJ databases">
        <title>Pengzhenrongella sicca gen. nov., sp. nov., a new member of suborder Micrococcineae isolated from High-Arctic tundra soil.</title>
        <authorList>
            <person name="Peng F."/>
        </authorList>
    </citation>
    <scope>NUCLEOTIDE SEQUENCE</scope>
    <source>
        <strain evidence="9">LRZ-2</strain>
    </source>
</reference>
<organism evidence="9 10">
    <name type="scientific">Pengzhenrongella sicca</name>
    <dbReference type="NCBI Taxonomy" id="2819238"/>
    <lineage>
        <taxon>Bacteria</taxon>
        <taxon>Bacillati</taxon>
        <taxon>Actinomycetota</taxon>
        <taxon>Actinomycetes</taxon>
        <taxon>Micrococcales</taxon>
        <taxon>Pengzhenrongella</taxon>
    </lineage>
</organism>
<feature type="domain" description="Argininosuccinate lyase C-terminal" evidence="8">
    <location>
        <begin position="381"/>
        <end position="448"/>
    </location>
</feature>
<dbReference type="Pfam" id="PF14698">
    <property type="entry name" value="ASL_C2"/>
    <property type="match status" value="1"/>
</dbReference>
<dbReference type="InterPro" id="IPR000362">
    <property type="entry name" value="Fumarate_lyase_fam"/>
</dbReference>
<dbReference type="GO" id="GO:0042450">
    <property type="term" value="P:L-arginine biosynthetic process via ornithine"/>
    <property type="evidence" value="ECO:0007669"/>
    <property type="project" value="UniProtKB-UniRule"/>
</dbReference>
<keyword evidence="3 6" id="KW-0055">Arginine biosynthesis</keyword>
<dbReference type="Gene3D" id="1.10.40.30">
    <property type="entry name" value="Fumarase/aspartase (C-terminal domain)"/>
    <property type="match status" value="1"/>
</dbReference>
<dbReference type="PANTHER" id="PTHR43814:SF1">
    <property type="entry name" value="ARGININOSUCCINATE LYASE"/>
    <property type="match status" value="1"/>
</dbReference>
<evidence type="ECO:0000313" key="9">
    <source>
        <dbReference type="EMBL" id="QTE30708.1"/>
    </source>
</evidence>
<dbReference type="InterPro" id="IPR029419">
    <property type="entry name" value="Arg_succ_lyase_C"/>
</dbReference>
<comment type="catalytic activity">
    <reaction evidence="6">
        <text>2-(N(omega)-L-arginino)succinate = fumarate + L-arginine</text>
        <dbReference type="Rhea" id="RHEA:24020"/>
        <dbReference type="ChEBI" id="CHEBI:29806"/>
        <dbReference type="ChEBI" id="CHEBI:32682"/>
        <dbReference type="ChEBI" id="CHEBI:57472"/>
        <dbReference type="EC" id="4.3.2.1"/>
    </reaction>
</comment>
<dbReference type="Gene3D" id="1.10.275.10">
    <property type="entry name" value="Fumarase/aspartase (N-terminal domain)"/>
    <property type="match status" value="1"/>
</dbReference>
<evidence type="ECO:0000259" key="8">
    <source>
        <dbReference type="Pfam" id="PF14698"/>
    </source>
</evidence>
<feature type="domain" description="Fumarate lyase N-terminal" evidence="7">
    <location>
        <begin position="29"/>
        <end position="318"/>
    </location>
</feature>
<gene>
    <name evidence="6 9" type="primary">argH</name>
    <name evidence="9" type="ORF">J4E96_07050</name>
</gene>
<evidence type="ECO:0000256" key="3">
    <source>
        <dbReference type="ARBA" id="ARBA00022571"/>
    </source>
</evidence>
<dbReference type="InterPro" id="IPR009049">
    <property type="entry name" value="Argininosuccinate_lyase"/>
</dbReference>
<dbReference type="HAMAP" id="MF_00006">
    <property type="entry name" value="Arg_succ_lyase"/>
    <property type="match status" value="1"/>
</dbReference>
<dbReference type="FunFam" id="1.20.200.10:FF:000015">
    <property type="entry name" value="argininosuccinate lyase isoform X2"/>
    <property type="match status" value="1"/>
</dbReference>
<dbReference type="NCBIfam" id="TIGR00838">
    <property type="entry name" value="argH"/>
    <property type="match status" value="1"/>
</dbReference>
<proteinExistence type="inferred from homology"/>
<evidence type="ECO:0000256" key="6">
    <source>
        <dbReference type="HAMAP-Rule" id="MF_00006"/>
    </source>
</evidence>
<comment type="subcellular location">
    <subcellularLocation>
        <location evidence="6">Cytoplasm</location>
    </subcellularLocation>
</comment>
<dbReference type="CDD" id="cd01359">
    <property type="entry name" value="Argininosuccinate_lyase"/>
    <property type="match status" value="1"/>
</dbReference>
<comment type="similarity">
    <text evidence="6">Belongs to the lyase 1 family. Argininosuccinate lyase subfamily.</text>
</comment>
<dbReference type="Pfam" id="PF00206">
    <property type="entry name" value="Lyase_1"/>
    <property type="match status" value="1"/>
</dbReference>
<dbReference type="EC" id="4.3.2.1" evidence="2 6"/>
<keyword evidence="10" id="KW-1185">Reference proteome</keyword>
<dbReference type="SUPFAM" id="SSF48557">
    <property type="entry name" value="L-aspartase-like"/>
    <property type="match status" value="1"/>
</dbReference>
<accession>A0A8A4ZMC0</accession>
<dbReference type="Gene3D" id="1.20.200.10">
    <property type="entry name" value="Fumarase/aspartase (Central domain)"/>
    <property type="match status" value="1"/>
</dbReference>
<dbReference type="KEGG" id="psic:J4E96_07050"/>
<evidence type="ECO:0000259" key="7">
    <source>
        <dbReference type="Pfam" id="PF00206"/>
    </source>
</evidence>
<dbReference type="PROSITE" id="PS00163">
    <property type="entry name" value="FUMARATE_LYASES"/>
    <property type="match status" value="1"/>
</dbReference>
<evidence type="ECO:0000256" key="5">
    <source>
        <dbReference type="ARBA" id="ARBA00023239"/>
    </source>
</evidence>
<dbReference type="GO" id="GO:0005829">
    <property type="term" value="C:cytosol"/>
    <property type="evidence" value="ECO:0007669"/>
    <property type="project" value="TreeGrafter"/>
</dbReference>
<dbReference type="InterPro" id="IPR022761">
    <property type="entry name" value="Fumarate_lyase_N"/>
</dbReference>
<evidence type="ECO:0000313" key="10">
    <source>
        <dbReference type="Proteomes" id="UP000663937"/>
    </source>
</evidence>
<dbReference type="PRINTS" id="PR00149">
    <property type="entry name" value="FUMRATELYASE"/>
</dbReference>
<dbReference type="GO" id="GO:0004056">
    <property type="term" value="F:argininosuccinate lyase activity"/>
    <property type="evidence" value="ECO:0007669"/>
    <property type="project" value="UniProtKB-UniRule"/>
</dbReference>
<dbReference type="EMBL" id="CP071868">
    <property type="protein sequence ID" value="QTE30708.1"/>
    <property type="molecule type" value="Genomic_DNA"/>
</dbReference>